<dbReference type="STRING" id="1802270.A3C07_00020"/>
<dbReference type="Pfam" id="PF14528">
    <property type="entry name" value="LAGLIDADG_3"/>
    <property type="match status" value="1"/>
</dbReference>
<feature type="domain" description="DOD-type homing endonuclease" evidence="1">
    <location>
        <begin position="22"/>
        <end position="170"/>
    </location>
</feature>
<dbReference type="Proteomes" id="UP000179023">
    <property type="component" value="Unassembled WGS sequence"/>
</dbReference>
<dbReference type="InterPro" id="IPR004860">
    <property type="entry name" value="LAGLIDADG_dom"/>
</dbReference>
<dbReference type="SUPFAM" id="SSF55608">
    <property type="entry name" value="Homing endonucleases"/>
    <property type="match status" value="2"/>
</dbReference>
<name>A0A1G2KGQ8_9BACT</name>
<accession>A0A1G2KGQ8</accession>
<reference evidence="2 3" key="1">
    <citation type="journal article" date="2016" name="Nat. Commun.">
        <title>Thousands of microbial genomes shed light on interconnected biogeochemical processes in an aquifer system.</title>
        <authorList>
            <person name="Anantharaman K."/>
            <person name="Brown C.T."/>
            <person name="Hug L.A."/>
            <person name="Sharon I."/>
            <person name="Castelle C.J."/>
            <person name="Probst A.J."/>
            <person name="Thomas B.C."/>
            <person name="Singh A."/>
            <person name="Wilkins M.J."/>
            <person name="Karaoz U."/>
            <person name="Brodie E.L."/>
            <person name="Williams K.H."/>
            <person name="Hubbard S.S."/>
            <person name="Banfield J.F."/>
        </authorList>
    </citation>
    <scope>NUCLEOTIDE SEQUENCE [LARGE SCALE GENOMIC DNA]</scope>
</reference>
<organism evidence="2 3">
    <name type="scientific">Candidatus Sungbacteria bacterium RIFCSPHIGHO2_02_FULL_47_11</name>
    <dbReference type="NCBI Taxonomy" id="1802270"/>
    <lineage>
        <taxon>Bacteria</taxon>
        <taxon>Candidatus Sungiibacteriota</taxon>
    </lineage>
</organism>
<dbReference type="EMBL" id="MHQI01000061">
    <property type="protein sequence ID" value="OGZ98629.1"/>
    <property type="molecule type" value="Genomic_DNA"/>
</dbReference>
<protein>
    <recommendedName>
        <fullName evidence="1">DOD-type homing endonuclease domain-containing protein</fullName>
    </recommendedName>
</protein>
<comment type="caution">
    <text evidence="2">The sequence shown here is derived from an EMBL/GenBank/DDBJ whole genome shotgun (WGS) entry which is preliminary data.</text>
</comment>
<proteinExistence type="predicted"/>
<dbReference type="GO" id="GO:0004519">
    <property type="term" value="F:endonuclease activity"/>
    <property type="evidence" value="ECO:0007669"/>
    <property type="project" value="InterPro"/>
</dbReference>
<dbReference type="AlphaFoldDB" id="A0A1G2KGQ8"/>
<dbReference type="Gene3D" id="3.10.28.10">
    <property type="entry name" value="Homing endonucleases"/>
    <property type="match status" value="1"/>
</dbReference>
<sequence length="227" mass="26342">MPISRNLRRDFFKTWSGEMAYVLGFFAADGNMIKNQRGGHFIAFYNNDRTLLVNVRTVLGSNHKIGKRTYKISTRATGYQLQLGSKEMFADLIRLGLTPRKSKRMKLPAIPDELFRHFVRGYFDGDGCVYFKKHYIKARKKKRWIFSARFTAGSRMFLDSLHEQLHVHGLMKGFVISKSKNSGSDLVFSHRDSVALFHLMYDTMPDSGLYLVRKFKKFAKALQTLYT</sequence>
<dbReference type="InterPro" id="IPR004042">
    <property type="entry name" value="Intein_endonuc_central"/>
</dbReference>
<evidence type="ECO:0000259" key="1">
    <source>
        <dbReference type="PROSITE" id="PS50819"/>
    </source>
</evidence>
<evidence type="ECO:0000313" key="3">
    <source>
        <dbReference type="Proteomes" id="UP000179023"/>
    </source>
</evidence>
<gene>
    <name evidence="2" type="ORF">A3C07_00020</name>
</gene>
<dbReference type="InterPro" id="IPR027434">
    <property type="entry name" value="Homing_endonucl"/>
</dbReference>
<dbReference type="PROSITE" id="PS50819">
    <property type="entry name" value="INTEIN_ENDONUCLEASE"/>
    <property type="match status" value="1"/>
</dbReference>
<evidence type="ECO:0000313" key="2">
    <source>
        <dbReference type="EMBL" id="OGZ98629.1"/>
    </source>
</evidence>